<reference evidence="1" key="1">
    <citation type="submission" date="2020-02" db="EMBL/GenBank/DDBJ databases">
        <authorList>
            <person name="Meier V. D."/>
        </authorList>
    </citation>
    <scope>NUCLEOTIDE SEQUENCE</scope>
    <source>
        <strain evidence="1">AVDCRST_MAG02</strain>
    </source>
</reference>
<name>A0A6J4R1V2_9ACTN</name>
<dbReference type="EMBL" id="CADCVH010000054">
    <property type="protein sequence ID" value="CAA9457502.1"/>
    <property type="molecule type" value="Genomic_DNA"/>
</dbReference>
<sequence length="41" mass="4599">MIVNGGLHATWTGSSHGLCENVPDVVDRLRCAKFLNERFVR</sequence>
<gene>
    <name evidence="1" type="ORF">AVDCRST_MAG02-1669</name>
</gene>
<organism evidence="1">
    <name type="scientific">uncultured Rubrobacteraceae bacterium</name>
    <dbReference type="NCBI Taxonomy" id="349277"/>
    <lineage>
        <taxon>Bacteria</taxon>
        <taxon>Bacillati</taxon>
        <taxon>Actinomycetota</taxon>
        <taxon>Rubrobacteria</taxon>
        <taxon>Rubrobacterales</taxon>
        <taxon>Rubrobacteraceae</taxon>
        <taxon>environmental samples</taxon>
    </lineage>
</organism>
<protein>
    <submittedName>
        <fullName evidence="1">Uncharacterized protein</fullName>
    </submittedName>
</protein>
<evidence type="ECO:0000313" key="1">
    <source>
        <dbReference type="EMBL" id="CAA9457502.1"/>
    </source>
</evidence>
<proteinExistence type="predicted"/>
<accession>A0A6J4R1V2</accession>
<dbReference type="AlphaFoldDB" id="A0A6J4R1V2"/>